<keyword evidence="3" id="KW-0418">Kinase</keyword>
<dbReference type="InterPro" id="IPR036890">
    <property type="entry name" value="HATPase_C_sf"/>
</dbReference>
<dbReference type="GO" id="GO:0016020">
    <property type="term" value="C:membrane"/>
    <property type="evidence" value="ECO:0007669"/>
    <property type="project" value="InterPro"/>
</dbReference>
<dbReference type="InterPro" id="IPR050640">
    <property type="entry name" value="Bact_2-comp_sensor_kinase"/>
</dbReference>
<evidence type="ECO:0000313" key="4">
    <source>
        <dbReference type="Proteomes" id="UP001155483"/>
    </source>
</evidence>
<organism evidence="3 4">
    <name type="scientific">Paraflavisolibacter caeni</name>
    <dbReference type="NCBI Taxonomy" id="2982496"/>
    <lineage>
        <taxon>Bacteria</taxon>
        <taxon>Pseudomonadati</taxon>
        <taxon>Bacteroidota</taxon>
        <taxon>Chitinophagia</taxon>
        <taxon>Chitinophagales</taxon>
        <taxon>Chitinophagaceae</taxon>
        <taxon>Paraflavisolibacter</taxon>
    </lineage>
</organism>
<name>A0A9X3BF64_9BACT</name>
<dbReference type="PANTHER" id="PTHR34220:SF7">
    <property type="entry name" value="SENSOR HISTIDINE KINASE YPDA"/>
    <property type="match status" value="1"/>
</dbReference>
<evidence type="ECO:0000256" key="1">
    <source>
        <dbReference type="SAM" id="Phobius"/>
    </source>
</evidence>
<feature type="transmembrane region" description="Helical" evidence="1">
    <location>
        <begin position="73"/>
        <end position="93"/>
    </location>
</feature>
<feature type="domain" description="Signal transduction histidine kinase internal region" evidence="2">
    <location>
        <begin position="179"/>
        <end position="257"/>
    </location>
</feature>
<sequence length="365" mass="42169">MYSSKAGGILVHFIAWLLFISLIVGFVSFSRRGIYVSPDFLSVPYISFFAVYIALFYLNYSLLIPQLYLKKKYAYYFAVAAVLLLVIYFLRPFEQIMMHNRPRFEQMPGPPSFREGIPPSPGFRFPQQPFHAQRPFRIDIVSIILFVMIWSLGMALQIVKQWRYTEQRATLAEAEKATAELSFLKAQIHPHFLFNTLNNIYSMAVLKSEHTPAAILKLSNIMRYVTDEVKRNFVPLEKEVAYISDYIDLQRLRLSNKVQLDFSVTGNIEGKQIAPLILMTFVENVFKYGISNHEPAVIKIQIAVEKNAIVFFCQNRIPRSQNKTESTGIGISNTRKRLEHLYPGKHSLTIYNANEQYTVQLTLQV</sequence>
<keyword evidence="4" id="KW-1185">Reference proteome</keyword>
<dbReference type="GO" id="GO:0000155">
    <property type="term" value="F:phosphorelay sensor kinase activity"/>
    <property type="evidence" value="ECO:0007669"/>
    <property type="project" value="InterPro"/>
</dbReference>
<dbReference type="PANTHER" id="PTHR34220">
    <property type="entry name" value="SENSOR HISTIDINE KINASE YPDA"/>
    <property type="match status" value="1"/>
</dbReference>
<reference evidence="3" key="2">
    <citation type="submission" date="2023-04" db="EMBL/GenBank/DDBJ databases">
        <title>Paracnuella aquatica gen. nov., sp. nov., a member of the family Chitinophagaceae isolated from a hot spring.</title>
        <authorList>
            <person name="Wang C."/>
        </authorList>
    </citation>
    <scope>NUCLEOTIDE SEQUENCE</scope>
    <source>
        <strain evidence="3">LB-8</strain>
    </source>
</reference>
<evidence type="ECO:0000313" key="3">
    <source>
        <dbReference type="EMBL" id="MCU7548319.1"/>
    </source>
</evidence>
<dbReference type="Pfam" id="PF06580">
    <property type="entry name" value="His_kinase"/>
    <property type="match status" value="1"/>
</dbReference>
<accession>A0A9X3BF64</accession>
<proteinExistence type="predicted"/>
<evidence type="ECO:0000259" key="2">
    <source>
        <dbReference type="Pfam" id="PF06580"/>
    </source>
</evidence>
<dbReference type="Gene3D" id="3.30.565.10">
    <property type="entry name" value="Histidine kinase-like ATPase, C-terminal domain"/>
    <property type="match status" value="1"/>
</dbReference>
<gene>
    <name evidence="3" type="ORF">OCK74_04295</name>
</gene>
<dbReference type="RefSeq" id="WP_279295767.1">
    <property type="nucleotide sequence ID" value="NZ_JAOTIF010000002.1"/>
</dbReference>
<keyword evidence="1" id="KW-0812">Transmembrane</keyword>
<comment type="caution">
    <text evidence="3">The sequence shown here is derived from an EMBL/GenBank/DDBJ whole genome shotgun (WGS) entry which is preliminary data.</text>
</comment>
<reference evidence="3" key="1">
    <citation type="submission" date="2022-09" db="EMBL/GenBank/DDBJ databases">
        <authorList>
            <person name="Yuan C."/>
            <person name="Ke Z."/>
        </authorList>
    </citation>
    <scope>NUCLEOTIDE SEQUENCE</scope>
    <source>
        <strain evidence="3">LB-8</strain>
    </source>
</reference>
<feature type="transmembrane region" description="Helical" evidence="1">
    <location>
        <begin position="41"/>
        <end position="61"/>
    </location>
</feature>
<dbReference type="AlphaFoldDB" id="A0A9X3BF64"/>
<feature type="transmembrane region" description="Helical" evidence="1">
    <location>
        <begin position="140"/>
        <end position="159"/>
    </location>
</feature>
<keyword evidence="1" id="KW-0472">Membrane</keyword>
<dbReference type="EMBL" id="JAOTIF010000002">
    <property type="protein sequence ID" value="MCU7548319.1"/>
    <property type="molecule type" value="Genomic_DNA"/>
</dbReference>
<feature type="transmembrane region" description="Helical" evidence="1">
    <location>
        <begin position="6"/>
        <end position="29"/>
    </location>
</feature>
<keyword evidence="3" id="KW-0808">Transferase</keyword>
<protein>
    <submittedName>
        <fullName evidence="3">Sensor histidine kinase</fullName>
    </submittedName>
</protein>
<keyword evidence="1" id="KW-1133">Transmembrane helix</keyword>
<dbReference type="InterPro" id="IPR010559">
    <property type="entry name" value="Sig_transdc_His_kin_internal"/>
</dbReference>
<dbReference type="Proteomes" id="UP001155483">
    <property type="component" value="Unassembled WGS sequence"/>
</dbReference>
<dbReference type="SUPFAM" id="SSF55874">
    <property type="entry name" value="ATPase domain of HSP90 chaperone/DNA topoisomerase II/histidine kinase"/>
    <property type="match status" value="1"/>
</dbReference>